<dbReference type="InterPro" id="IPR000276">
    <property type="entry name" value="GPCR_Rhodpsn"/>
</dbReference>
<feature type="transmembrane region" description="Helical" evidence="10">
    <location>
        <begin position="236"/>
        <end position="257"/>
    </location>
</feature>
<dbReference type="Proteomes" id="UP001487740">
    <property type="component" value="Unassembled WGS sequence"/>
</dbReference>
<feature type="transmembrane region" description="Helical" evidence="10">
    <location>
        <begin position="401"/>
        <end position="420"/>
    </location>
</feature>
<protein>
    <recommendedName>
        <fullName evidence="11">G-protein coupled receptors family 1 profile domain-containing protein</fullName>
    </recommendedName>
</protein>
<feature type="transmembrane region" description="Helical" evidence="10">
    <location>
        <begin position="360"/>
        <end position="381"/>
    </location>
</feature>
<dbReference type="Gene3D" id="1.20.1070.10">
    <property type="entry name" value="Rhodopsin 7-helix transmembrane proteins"/>
    <property type="match status" value="1"/>
</dbReference>
<comment type="subcellular location">
    <subcellularLocation>
        <location evidence="1">Membrane</location>
        <topology evidence="1">Multi-pass membrane protein</topology>
    </subcellularLocation>
</comment>
<sequence length="507" mass="56757">MPLKDEQQMKEETAIEEKDEMNSGPSILKYEPNLRTLPDKYLDQIIHVLESFPNETVDIGKPHLRKSLETVYPLFLVLYGVVMVAGAVGNVAMALQILRRRLYRESTSAYLLNVALCNVLMVTVLLPFSLAILLIQNWVFGSFLCYFIPMLQDVPLHVTMGTLLAVAGDSYRRVVSPHKPPLPPFPAVLATWVLGVCIVLPYALYMHYIDLQVLLGPQFAGVGICTVNLEDDVTEYIHCLFIILFVLPLGVVAFLQVRVGVVLASMDDPTPPSPPRHLDLGPPDPHPRVWNLHAADHVFSSSLLTGGEGRALCSDHHQIPPFLPRGAAEGRGAASPSQQPPLHGGGALVEVARERRNHRYLVTLVSAFAVCVTPLMVLRLVKNMVMETTQNSAHFDLTFISLVWVAFLPTLTTPVLYAAWKMDRPLTDRVLGYLRLCPWERHYSTPAAHEMPPIFNSTHPHTAHRLSLEPSMLPAASRPLHPHHAQFFPQDLHRQHQYQLDRTHFPT</sequence>
<keyword evidence="13" id="KW-1185">Reference proteome</keyword>
<evidence type="ECO:0000256" key="5">
    <source>
        <dbReference type="ARBA" id="ARBA00023040"/>
    </source>
</evidence>
<dbReference type="AlphaFoldDB" id="A0AAW0T9C7"/>
<evidence type="ECO:0000256" key="3">
    <source>
        <dbReference type="ARBA" id="ARBA00022692"/>
    </source>
</evidence>
<feature type="transmembrane region" description="Helical" evidence="10">
    <location>
        <begin position="187"/>
        <end position="205"/>
    </location>
</feature>
<evidence type="ECO:0000256" key="4">
    <source>
        <dbReference type="ARBA" id="ARBA00022989"/>
    </source>
</evidence>
<dbReference type="PANTHER" id="PTHR24238">
    <property type="entry name" value="G-PROTEIN COUPLED RECEPTOR"/>
    <property type="match status" value="1"/>
</dbReference>
<name>A0AAW0T9C7_SCYPA</name>
<keyword evidence="6 10" id="KW-0472">Membrane</keyword>
<organism evidence="12 13">
    <name type="scientific">Scylla paramamosain</name>
    <name type="common">Mud crab</name>
    <dbReference type="NCBI Taxonomy" id="85552"/>
    <lineage>
        <taxon>Eukaryota</taxon>
        <taxon>Metazoa</taxon>
        <taxon>Ecdysozoa</taxon>
        <taxon>Arthropoda</taxon>
        <taxon>Crustacea</taxon>
        <taxon>Multicrustacea</taxon>
        <taxon>Malacostraca</taxon>
        <taxon>Eumalacostraca</taxon>
        <taxon>Eucarida</taxon>
        <taxon>Decapoda</taxon>
        <taxon>Pleocyemata</taxon>
        <taxon>Brachyura</taxon>
        <taxon>Eubrachyura</taxon>
        <taxon>Portunoidea</taxon>
        <taxon>Portunidae</taxon>
        <taxon>Portuninae</taxon>
        <taxon>Scylla</taxon>
    </lineage>
</organism>
<dbReference type="Pfam" id="PF00001">
    <property type="entry name" value="7tm_1"/>
    <property type="match status" value="1"/>
</dbReference>
<evidence type="ECO:0000256" key="2">
    <source>
        <dbReference type="ARBA" id="ARBA00010663"/>
    </source>
</evidence>
<dbReference type="SUPFAM" id="SSF81321">
    <property type="entry name" value="Family A G protein-coupled receptor-like"/>
    <property type="match status" value="1"/>
</dbReference>
<evidence type="ECO:0000256" key="9">
    <source>
        <dbReference type="SAM" id="MobiDB-lite"/>
    </source>
</evidence>
<dbReference type="InterPro" id="IPR017452">
    <property type="entry name" value="GPCR_Rhodpsn_7TM"/>
</dbReference>
<evidence type="ECO:0000259" key="11">
    <source>
        <dbReference type="PROSITE" id="PS50262"/>
    </source>
</evidence>
<dbReference type="EMBL" id="JARAKH010000036">
    <property type="protein sequence ID" value="KAK8383941.1"/>
    <property type="molecule type" value="Genomic_DNA"/>
</dbReference>
<dbReference type="PROSITE" id="PS50262">
    <property type="entry name" value="G_PROTEIN_RECEP_F1_2"/>
    <property type="match status" value="1"/>
</dbReference>
<evidence type="ECO:0000313" key="13">
    <source>
        <dbReference type="Proteomes" id="UP001487740"/>
    </source>
</evidence>
<evidence type="ECO:0000256" key="1">
    <source>
        <dbReference type="ARBA" id="ARBA00004141"/>
    </source>
</evidence>
<comment type="caution">
    <text evidence="12">The sequence shown here is derived from an EMBL/GenBank/DDBJ whole genome shotgun (WGS) entry which is preliminary data.</text>
</comment>
<dbReference type="GO" id="GO:0005886">
    <property type="term" value="C:plasma membrane"/>
    <property type="evidence" value="ECO:0007669"/>
    <property type="project" value="TreeGrafter"/>
</dbReference>
<evidence type="ECO:0000256" key="7">
    <source>
        <dbReference type="ARBA" id="ARBA00023170"/>
    </source>
</evidence>
<accession>A0AAW0T9C7</accession>
<dbReference type="PANTHER" id="PTHR24238:SF69">
    <property type="entry name" value="G-PROTEIN COUPLED RECEPTOR 165"/>
    <property type="match status" value="1"/>
</dbReference>
<proteinExistence type="inferred from homology"/>
<feature type="compositionally biased region" description="Basic and acidic residues" evidence="9">
    <location>
        <begin position="1"/>
        <end position="16"/>
    </location>
</feature>
<evidence type="ECO:0000256" key="10">
    <source>
        <dbReference type="SAM" id="Phobius"/>
    </source>
</evidence>
<feature type="region of interest" description="Disordered" evidence="9">
    <location>
        <begin position="1"/>
        <end position="25"/>
    </location>
</feature>
<evidence type="ECO:0000256" key="6">
    <source>
        <dbReference type="ARBA" id="ARBA00023136"/>
    </source>
</evidence>
<keyword evidence="3 10" id="KW-0812">Transmembrane</keyword>
<comment type="similarity">
    <text evidence="2">Belongs to the G-protein coupled receptor 1 family.</text>
</comment>
<keyword evidence="4 10" id="KW-1133">Transmembrane helix</keyword>
<evidence type="ECO:0000256" key="8">
    <source>
        <dbReference type="ARBA" id="ARBA00023224"/>
    </source>
</evidence>
<gene>
    <name evidence="12" type="ORF">O3P69_016000</name>
</gene>
<evidence type="ECO:0000313" key="12">
    <source>
        <dbReference type="EMBL" id="KAK8383941.1"/>
    </source>
</evidence>
<reference evidence="12 13" key="1">
    <citation type="submission" date="2023-03" db="EMBL/GenBank/DDBJ databases">
        <title>High-quality genome of Scylla paramamosain provides insights in environmental adaptation.</title>
        <authorList>
            <person name="Zhang L."/>
        </authorList>
    </citation>
    <scope>NUCLEOTIDE SEQUENCE [LARGE SCALE GENOMIC DNA]</scope>
    <source>
        <strain evidence="12">LZ_2023a</strain>
        <tissue evidence="12">Muscle</tissue>
    </source>
</reference>
<keyword evidence="8" id="KW-0807">Transducer</keyword>
<dbReference type="PRINTS" id="PR00237">
    <property type="entry name" value="GPCRRHODOPSN"/>
</dbReference>
<feature type="transmembrane region" description="Helical" evidence="10">
    <location>
        <begin position="71"/>
        <end position="98"/>
    </location>
</feature>
<keyword evidence="7" id="KW-0675">Receptor</keyword>
<feature type="domain" description="G-protein coupled receptors family 1 profile" evidence="11">
    <location>
        <begin position="89"/>
        <end position="417"/>
    </location>
</feature>
<feature type="transmembrane region" description="Helical" evidence="10">
    <location>
        <begin position="141"/>
        <end position="166"/>
    </location>
</feature>
<dbReference type="GO" id="GO:0008188">
    <property type="term" value="F:neuropeptide receptor activity"/>
    <property type="evidence" value="ECO:0007669"/>
    <property type="project" value="TreeGrafter"/>
</dbReference>
<keyword evidence="5" id="KW-0297">G-protein coupled receptor</keyword>
<feature type="transmembrane region" description="Helical" evidence="10">
    <location>
        <begin position="110"/>
        <end position="135"/>
    </location>
</feature>